<dbReference type="KEGG" id="adu:107465905"/>
<dbReference type="GeneID" id="107465905"/>
<name>A0A6P4BN64_ARADU</name>
<gene>
    <name evidence="2" type="primary">LOC107465905</name>
</gene>
<dbReference type="PANTHER" id="PTHR33067">
    <property type="entry name" value="RNA-DIRECTED DNA POLYMERASE-RELATED"/>
    <property type="match status" value="1"/>
</dbReference>
<proteinExistence type="predicted"/>
<reference evidence="1" key="1">
    <citation type="journal article" date="2016" name="Nat. Genet.">
        <title>The genome sequences of Arachis duranensis and Arachis ipaensis, the diploid ancestors of cultivated peanut.</title>
        <authorList>
            <person name="Bertioli D.J."/>
            <person name="Cannon S.B."/>
            <person name="Froenicke L."/>
            <person name="Huang G."/>
            <person name="Farmer A.D."/>
            <person name="Cannon E.K."/>
            <person name="Liu X."/>
            <person name="Gao D."/>
            <person name="Clevenger J."/>
            <person name="Dash S."/>
            <person name="Ren L."/>
            <person name="Moretzsohn M.C."/>
            <person name="Shirasawa K."/>
            <person name="Huang W."/>
            <person name="Vidigal B."/>
            <person name="Abernathy B."/>
            <person name="Chu Y."/>
            <person name="Niederhuth C.E."/>
            <person name="Umale P."/>
            <person name="Araujo A.C."/>
            <person name="Kozik A."/>
            <person name="Kim K.D."/>
            <person name="Burow M.D."/>
            <person name="Varshney R.K."/>
            <person name="Wang X."/>
            <person name="Zhang X."/>
            <person name="Barkley N."/>
            <person name="Guimaraes P.M."/>
            <person name="Isobe S."/>
            <person name="Guo B."/>
            <person name="Liao B."/>
            <person name="Stalker H.T."/>
            <person name="Schmitz R.J."/>
            <person name="Scheffler B.E."/>
            <person name="Leal-Bertioli S.C."/>
            <person name="Xun X."/>
            <person name="Jackson S.A."/>
            <person name="Michelmore R."/>
            <person name="Ozias-Akins P."/>
        </authorList>
    </citation>
    <scope>NUCLEOTIDE SEQUENCE [LARGE SCALE GENOMIC DNA]</scope>
    <source>
        <strain evidence="1">cv. V14167</strain>
    </source>
</reference>
<protein>
    <submittedName>
        <fullName evidence="2">Uncharacterized protein LOC107465905</fullName>
    </submittedName>
</protein>
<evidence type="ECO:0000313" key="2">
    <source>
        <dbReference type="RefSeq" id="XP_015940377.1"/>
    </source>
</evidence>
<dbReference type="CDD" id="cd00303">
    <property type="entry name" value="retropepsin_like"/>
    <property type="match status" value="1"/>
</dbReference>
<dbReference type="PANTHER" id="PTHR33067:SF9">
    <property type="entry name" value="RNA-DIRECTED DNA POLYMERASE"/>
    <property type="match status" value="1"/>
</dbReference>
<dbReference type="RefSeq" id="XP_015940377.1">
    <property type="nucleotide sequence ID" value="XM_016084891.1"/>
</dbReference>
<accession>A0A6P4BN64</accession>
<dbReference type="InterPro" id="IPR021109">
    <property type="entry name" value="Peptidase_aspartic_dom_sf"/>
</dbReference>
<dbReference type="Gene3D" id="2.40.70.10">
    <property type="entry name" value="Acid Proteases"/>
    <property type="match status" value="1"/>
</dbReference>
<keyword evidence="1" id="KW-1185">Reference proteome</keyword>
<sequence>MDIFKTLNINISFLEELEQMPLYAKFMKEVLIKKRSLKEGHVVEMTRECSAILQRSLLEKKDDPRCFYIPCIIGSITVEKSFCDLGASINLMPLSLMRKLQIFELKSTRIALQMADKSIKQALGVVENVLVKVEKFFLLADFVILDMEEDPNTPIILGRPLLATGRALIDVEKGELLLRVHDEHLAFHVFKTLHEPTQEKECIKDKAKDNRLKEITPRLLNPCLKEVVMILSLKHLEIIKEETRRKFTVRGEKLKHYDFQYP</sequence>
<evidence type="ECO:0000313" key="1">
    <source>
        <dbReference type="Proteomes" id="UP000515211"/>
    </source>
</evidence>
<reference evidence="2" key="2">
    <citation type="submission" date="2025-08" db="UniProtKB">
        <authorList>
            <consortium name="RefSeq"/>
        </authorList>
    </citation>
    <scope>IDENTIFICATION</scope>
    <source>
        <tissue evidence="2">Whole plant</tissue>
    </source>
</reference>
<organism evidence="1 2">
    <name type="scientific">Arachis duranensis</name>
    <name type="common">Wild peanut</name>
    <dbReference type="NCBI Taxonomy" id="130453"/>
    <lineage>
        <taxon>Eukaryota</taxon>
        <taxon>Viridiplantae</taxon>
        <taxon>Streptophyta</taxon>
        <taxon>Embryophyta</taxon>
        <taxon>Tracheophyta</taxon>
        <taxon>Spermatophyta</taxon>
        <taxon>Magnoliopsida</taxon>
        <taxon>eudicotyledons</taxon>
        <taxon>Gunneridae</taxon>
        <taxon>Pentapetalae</taxon>
        <taxon>rosids</taxon>
        <taxon>fabids</taxon>
        <taxon>Fabales</taxon>
        <taxon>Fabaceae</taxon>
        <taxon>Papilionoideae</taxon>
        <taxon>50 kb inversion clade</taxon>
        <taxon>dalbergioids sensu lato</taxon>
        <taxon>Dalbergieae</taxon>
        <taxon>Pterocarpus clade</taxon>
        <taxon>Arachis</taxon>
    </lineage>
</organism>
<dbReference type="AlphaFoldDB" id="A0A6P4BN64"/>
<dbReference type="Proteomes" id="UP000515211">
    <property type="component" value="Chromosome 9"/>
</dbReference>
<dbReference type="OrthoDB" id="1934381at2759"/>